<protein>
    <recommendedName>
        <fullName evidence="3">phosphatidate phosphatase</fullName>
        <ecNumber evidence="3">3.1.3.4</ecNumber>
    </recommendedName>
</protein>
<dbReference type="Proteomes" id="UP000316621">
    <property type="component" value="Chromosome 6"/>
</dbReference>
<dbReference type="EC" id="3.1.3.4" evidence="3"/>
<comment type="similarity">
    <text evidence="2">Belongs to the lipin family.</text>
</comment>
<evidence type="ECO:0000313" key="7">
    <source>
        <dbReference type="EMBL" id="RZC67281.1"/>
    </source>
</evidence>
<dbReference type="STRING" id="3469.A0A4Y7K4Z7"/>
<dbReference type="InterPro" id="IPR031703">
    <property type="entry name" value="Lipin_mid"/>
</dbReference>
<dbReference type="SUPFAM" id="SSF56784">
    <property type="entry name" value="HAD-like"/>
    <property type="match status" value="1"/>
</dbReference>
<evidence type="ECO:0000259" key="6">
    <source>
        <dbReference type="SMART" id="SM00775"/>
    </source>
</evidence>
<dbReference type="Gramene" id="RZC67281">
    <property type="protein sequence ID" value="RZC67281"/>
    <property type="gene ID" value="C5167_010967"/>
</dbReference>
<dbReference type="InterPro" id="IPR026058">
    <property type="entry name" value="LIPIN"/>
</dbReference>
<feature type="region of interest" description="Disordered" evidence="5">
    <location>
        <begin position="630"/>
        <end position="662"/>
    </location>
</feature>
<feature type="region of interest" description="Disordered" evidence="5">
    <location>
        <begin position="244"/>
        <end position="282"/>
    </location>
</feature>
<evidence type="ECO:0000256" key="3">
    <source>
        <dbReference type="ARBA" id="ARBA00012638"/>
    </source>
</evidence>
<dbReference type="InterPro" id="IPR036412">
    <property type="entry name" value="HAD-like_sf"/>
</dbReference>
<dbReference type="InterPro" id="IPR013209">
    <property type="entry name" value="LNS2"/>
</dbReference>
<dbReference type="SMART" id="SM00775">
    <property type="entry name" value="LNS2"/>
    <property type="match status" value="1"/>
</dbReference>
<dbReference type="OMA" id="IYSSTHE"/>
<evidence type="ECO:0000256" key="4">
    <source>
        <dbReference type="ARBA" id="ARBA00022801"/>
    </source>
</evidence>
<dbReference type="InterPro" id="IPR031315">
    <property type="entry name" value="LNS2/PITP"/>
</dbReference>
<reference evidence="7 8" key="1">
    <citation type="journal article" date="2018" name="Science">
        <title>The opium poppy genome and morphinan production.</title>
        <authorList>
            <person name="Guo L."/>
            <person name="Winzer T."/>
            <person name="Yang X."/>
            <person name="Li Y."/>
            <person name="Ning Z."/>
            <person name="He Z."/>
            <person name="Teodor R."/>
            <person name="Lu Y."/>
            <person name="Bowser T.A."/>
            <person name="Graham I.A."/>
            <person name="Ye K."/>
        </authorList>
    </citation>
    <scope>NUCLEOTIDE SEQUENCE [LARGE SCALE GENOMIC DNA]</scope>
    <source>
        <strain evidence="8">cv. HN1</strain>
        <tissue evidence="7">Leaves</tissue>
    </source>
</reference>
<feature type="compositionally biased region" description="Low complexity" evidence="5">
    <location>
        <begin position="630"/>
        <end position="639"/>
    </location>
</feature>
<gene>
    <name evidence="7" type="ORF">C5167_010967</name>
</gene>
<proteinExistence type="inferred from homology"/>
<keyword evidence="4" id="KW-0378">Hydrolase</keyword>
<evidence type="ECO:0000313" key="8">
    <source>
        <dbReference type="Proteomes" id="UP000316621"/>
    </source>
</evidence>
<dbReference type="PANTHER" id="PTHR12181">
    <property type="entry name" value="LIPIN"/>
    <property type="match status" value="1"/>
</dbReference>
<dbReference type="Pfam" id="PF04571">
    <property type="entry name" value="Lipin_N"/>
    <property type="match status" value="1"/>
</dbReference>
<evidence type="ECO:0000256" key="2">
    <source>
        <dbReference type="ARBA" id="ARBA00005476"/>
    </source>
</evidence>
<feature type="compositionally biased region" description="Polar residues" evidence="5">
    <location>
        <begin position="113"/>
        <end position="122"/>
    </location>
</feature>
<feature type="domain" description="LNS2/PITP" evidence="6">
    <location>
        <begin position="1046"/>
        <end position="1235"/>
    </location>
</feature>
<feature type="compositionally biased region" description="Basic and acidic residues" evidence="5">
    <location>
        <begin position="643"/>
        <end position="660"/>
    </location>
</feature>
<dbReference type="InterPro" id="IPR007651">
    <property type="entry name" value="Lipin_N"/>
</dbReference>
<feature type="region of interest" description="Disordered" evidence="5">
    <location>
        <begin position="102"/>
        <end position="125"/>
    </location>
</feature>
<sequence>MFAVEKLSSYITKGVYTVSGPFHPFGGAVDIIVVQQQDGSFKSSPWNVRFGKFQGVLKTKEKVVNISVNGVEANFHMYLDHKGEAYFLKDVKEDEDDSVALSFKSSDYETDDPTQNGKLKQSRSCDLDSDLRGSVTQINAGSQKIVLTTNSSRKPIFGFMFGRKSVEGDKQDEGSGVGMVRASSLECAEMAADLLELNWSTNRSSSGNSSRLSASSLPAEVYNDFQIKDESSFEILGVSDGKVDDCSEPGIQKSDSYDEVSKPGGPSPASQDQDVKLSISEGSASSQGVAEASIGIGKFDVHNVEVEEREEVSMSEFAIFCEQNSHLEKLEGGSGNMPDNIEESFVETDGYSSCSVSHEEDLYTRFESSDSPRIVVDLRLEGSSSDMLGDLEQTFDETDGYSSCRASHDEREAVCLNTESSESLSIATDVLCQGGSGNTVVNMDQSFDVPDSYSSCCVPHEEREGLCIKAESSESPKINVNVPDEQCHENVNSCVADCEVSIVNVHPEVNCEKAETILRPESGTLLIKEIANGETESISVAKDMDVTTLELPLPVAIHQEAEDDIIAITKSFETDELEVTTSQSPVTGFSNSSLSDMSNLEESSIREVHFSIVTKNQMVDSAAASESIGTSISSSFSPSIHRHKEEDNVGGENDKLHPSLDVDFGQGVTIDDLHEKLSNSSMAASDGSTEDQFLSSDIDDFVTDGMQSKDDSITHPMVSVDDAVGMQRSGDTNTDASLSKDEFSVKCSPDAFTPLIEESKNTSSPMSIPRSQKVAAEESMRRIESAPILRSHIGDLEASDHSLPLSHSLGSSSELKDNLIAEDIQLLERLKSMPDNSGIEISLCRHLLFEGMGVLAASQAFEAEKMAFTSLLPSLLKDDRLVVKIGGQYFPWDAGAHIISQIYSSTHEQISEPKGMIAVDQVVKSLEDDASTTVATSGGSWGIWPFTFKKSASTNSVQSVLDATKESQADNVAESINNIAGDEKPEEAKISKKRTKAKSIVPTSEQLKTLDLKEGQNEVNFTFSTAMLGKQRVEARIYLWKWNTRIVISDVDGTITKSDVLGQFMPLVGRDWSQTGVAHLFSAIKENGYQLLFLSARAISQAYITRRFLLNLKQDGKALPDGPVVISPDGLFPSLYREDELLMNSRLRASVRFMGPIDVVEVIDMSLEHRMFERIVVNESGSPNVQDIKALFPPDCNPFYAGFGNRDTDEFSYLKVGIPKGKIFIINPKGQVAVNRRVDTKSYTSLHELVNGMFPPMCSSAEPVFAQLCTLLFVFVKQHYHAFVMDIRQSPVARNKAG</sequence>
<accession>A0A4Y7K4Z7</accession>
<evidence type="ECO:0000256" key="1">
    <source>
        <dbReference type="ARBA" id="ARBA00001946"/>
    </source>
</evidence>
<comment type="cofactor">
    <cofactor evidence="1">
        <name>Mg(2+)</name>
        <dbReference type="ChEBI" id="CHEBI:18420"/>
    </cofactor>
</comment>
<evidence type="ECO:0000256" key="5">
    <source>
        <dbReference type="SAM" id="MobiDB-lite"/>
    </source>
</evidence>
<dbReference type="PANTHER" id="PTHR12181:SF12">
    <property type="entry name" value="PHOSPHATIDATE PHOSPHATASE"/>
    <property type="match status" value="1"/>
</dbReference>
<keyword evidence="8" id="KW-1185">Reference proteome</keyword>
<dbReference type="EMBL" id="CM010720">
    <property type="protein sequence ID" value="RZC67281.1"/>
    <property type="molecule type" value="Genomic_DNA"/>
</dbReference>
<organism evidence="7 8">
    <name type="scientific">Papaver somniferum</name>
    <name type="common">Opium poppy</name>
    <dbReference type="NCBI Taxonomy" id="3469"/>
    <lineage>
        <taxon>Eukaryota</taxon>
        <taxon>Viridiplantae</taxon>
        <taxon>Streptophyta</taxon>
        <taxon>Embryophyta</taxon>
        <taxon>Tracheophyta</taxon>
        <taxon>Spermatophyta</taxon>
        <taxon>Magnoliopsida</taxon>
        <taxon>Ranunculales</taxon>
        <taxon>Papaveraceae</taxon>
        <taxon>Papaveroideae</taxon>
        <taxon>Papaver</taxon>
    </lineage>
</organism>
<dbReference type="Pfam" id="PF08235">
    <property type="entry name" value="LNS2"/>
    <property type="match status" value="2"/>
</dbReference>
<dbReference type="GO" id="GO:0008195">
    <property type="term" value="F:phosphatidate phosphatase activity"/>
    <property type="evidence" value="ECO:0007669"/>
    <property type="project" value="UniProtKB-EC"/>
</dbReference>
<dbReference type="Pfam" id="PF16876">
    <property type="entry name" value="Lipin_mid"/>
    <property type="match status" value="1"/>
</dbReference>
<name>A0A4Y7K4Z7_PAPSO</name>